<name>A0ACC3T2H4_LIPKO</name>
<keyword evidence="2" id="KW-1185">Reference proteome</keyword>
<gene>
    <name evidence="1" type="ORF">V1525DRAFT_402767</name>
</gene>
<dbReference type="EMBL" id="MU971363">
    <property type="protein sequence ID" value="KAK9237885.1"/>
    <property type="molecule type" value="Genomic_DNA"/>
</dbReference>
<protein>
    <submittedName>
        <fullName evidence="1">Uncharacterized protein</fullName>
    </submittedName>
</protein>
<accession>A0ACC3T2H4</accession>
<proteinExistence type="predicted"/>
<comment type="caution">
    <text evidence="1">The sequence shown here is derived from an EMBL/GenBank/DDBJ whole genome shotgun (WGS) entry which is preliminary data.</text>
</comment>
<reference evidence="2" key="1">
    <citation type="journal article" date="2024" name="Front. Bioeng. Biotechnol.">
        <title>Genome-scale model development and genomic sequencing of the oleaginous clade Lipomyces.</title>
        <authorList>
            <person name="Czajka J.J."/>
            <person name="Han Y."/>
            <person name="Kim J."/>
            <person name="Mondo S.J."/>
            <person name="Hofstad B.A."/>
            <person name="Robles A."/>
            <person name="Haridas S."/>
            <person name="Riley R."/>
            <person name="LaButti K."/>
            <person name="Pangilinan J."/>
            <person name="Andreopoulos W."/>
            <person name="Lipzen A."/>
            <person name="Yan J."/>
            <person name="Wang M."/>
            <person name="Ng V."/>
            <person name="Grigoriev I.V."/>
            <person name="Spatafora J.W."/>
            <person name="Magnuson J.K."/>
            <person name="Baker S.E."/>
            <person name="Pomraning K.R."/>
        </authorList>
    </citation>
    <scope>NUCLEOTIDE SEQUENCE [LARGE SCALE GENOMIC DNA]</scope>
    <source>
        <strain evidence="2">CBS 7786</strain>
    </source>
</reference>
<evidence type="ECO:0000313" key="1">
    <source>
        <dbReference type="EMBL" id="KAK9237885.1"/>
    </source>
</evidence>
<evidence type="ECO:0000313" key="2">
    <source>
        <dbReference type="Proteomes" id="UP001433508"/>
    </source>
</evidence>
<sequence length="247" mass="26812">MDVIGPSGEGANPTICGSTPRKAPSCSRGEAKAVSLLAFVCSLRSLSGRPWSEHRAATASIFRYICAPRCWSWPPIVISSIMDNQPSARISTPSCSVRLTYGSPLSKDHHHHHHNNNHSITPPPALHEASSEPDLAEHIDGDDIDAVVLPPSCDDFYEDEDNSNNKYNATYLMGITISLSSLHGNSPTTRKTQRLYDYYLASTTNAYTGAGMASGTGAVPADTRKRRQSNEGPWGVRNKMAMMVGRL</sequence>
<organism evidence="1 2">
    <name type="scientific">Lipomyces kononenkoae</name>
    <name type="common">Yeast</name>
    <dbReference type="NCBI Taxonomy" id="34357"/>
    <lineage>
        <taxon>Eukaryota</taxon>
        <taxon>Fungi</taxon>
        <taxon>Dikarya</taxon>
        <taxon>Ascomycota</taxon>
        <taxon>Saccharomycotina</taxon>
        <taxon>Lipomycetes</taxon>
        <taxon>Lipomycetales</taxon>
        <taxon>Lipomycetaceae</taxon>
        <taxon>Lipomyces</taxon>
    </lineage>
</organism>
<dbReference type="Proteomes" id="UP001433508">
    <property type="component" value="Unassembled WGS sequence"/>
</dbReference>